<protein>
    <submittedName>
        <fullName evidence="3">Uncharacterized protein</fullName>
    </submittedName>
</protein>
<accession>A0ABV0ADH1</accession>
<gene>
    <name evidence="3" type="ORF">VP395_15445</name>
</gene>
<feature type="compositionally biased region" description="Acidic residues" evidence="1">
    <location>
        <begin position="191"/>
        <end position="200"/>
    </location>
</feature>
<feature type="signal peptide" evidence="2">
    <location>
        <begin position="1"/>
        <end position="19"/>
    </location>
</feature>
<evidence type="ECO:0000256" key="2">
    <source>
        <dbReference type="SAM" id="SignalP"/>
    </source>
</evidence>
<feature type="chain" id="PRO_5046120785" evidence="2">
    <location>
        <begin position="20"/>
        <end position="305"/>
    </location>
</feature>
<sequence>MRKLFFALLSLCLFSFYTCDDGDIITVEFDFDDTFSACGTNGLVFYKTKNDPSESLSIKIASITLADILEVGDDNMYENDFQLSATNTFNYRTYSNSTLPTSGLFCSDVPLSDIKIIKDIASTSGKVHIKTVLTEDDNDGIPAALEDINKNGDLTDDDTDGDGIPNYLDEDDDGDNVLTKNEKPDPNNDGDLSDALDTDGDSIPNYLDKDDDGDSILTRDEENQSADKNPANDISLNGIADYLNPEVATKVEATAYREHTIYQTYVVTLIVSNFDLQIISLDVFDFGALENSALSTSRKKTPAFN</sequence>
<dbReference type="RefSeq" id="WP_346242933.1">
    <property type="nucleotide sequence ID" value="NZ_JAZHYP010000012.1"/>
</dbReference>
<dbReference type="EMBL" id="JAZHYP010000012">
    <property type="protein sequence ID" value="MEN3325132.1"/>
    <property type="molecule type" value="Genomic_DNA"/>
</dbReference>
<reference evidence="3 4" key="1">
    <citation type="submission" date="2024-01" db="EMBL/GenBank/DDBJ databases">
        <title>Mariniflexile litorale sp. nov., isolated from the shallow sediments of the Sea of Japan.</title>
        <authorList>
            <person name="Romanenko L."/>
            <person name="Bystritskaya E."/>
            <person name="Isaeva M."/>
        </authorList>
    </citation>
    <scope>NUCLEOTIDE SEQUENCE [LARGE SCALE GENOMIC DNA]</scope>
    <source>
        <strain evidence="3 4">KCTC 32427</strain>
    </source>
</reference>
<organism evidence="3 4">
    <name type="scientific">Mariniflexile soesokkakense</name>
    <dbReference type="NCBI Taxonomy" id="1343160"/>
    <lineage>
        <taxon>Bacteria</taxon>
        <taxon>Pseudomonadati</taxon>
        <taxon>Bacteroidota</taxon>
        <taxon>Flavobacteriia</taxon>
        <taxon>Flavobacteriales</taxon>
        <taxon>Flavobacteriaceae</taxon>
        <taxon>Mariniflexile</taxon>
    </lineage>
</organism>
<dbReference type="Proteomes" id="UP001416393">
    <property type="component" value="Unassembled WGS sequence"/>
</dbReference>
<proteinExistence type="predicted"/>
<keyword evidence="2" id="KW-0732">Signal</keyword>
<evidence type="ECO:0000313" key="4">
    <source>
        <dbReference type="Proteomes" id="UP001416393"/>
    </source>
</evidence>
<evidence type="ECO:0000256" key="1">
    <source>
        <dbReference type="SAM" id="MobiDB-lite"/>
    </source>
</evidence>
<evidence type="ECO:0000313" key="3">
    <source>
        <dbReference type="EMBL" id="MEN3325132.1"/>
    </source>
</evidence>
<comment type="caution">
    <text evidence="3">The sequence shown here is derived from an EMBL/GenBank/DDBJ whole genome shotgun (WGS) entry which is preliminary data.</text>
</comment>
<keyword evidence="4" id="KW-1185">Reference proteome</keyword>
<feature type="region of interest" description="Disordered" evidence="1">
    <location>
        <begin position="146"/>
        <end position="214"/>
    </location>
</feature>
<name>A0ABV0ADH1_9FLAO</name>